<name>A0A0C1Z466_9BACT</name>
<evidence type="ECO:0000313" key="2">
    <source>
        <dbReference type="Proteomes" id="UP000031599"/>
    </source>
</evidence>
<protein>
    <submittedName>
        <fullName evidence="1">Uncharacterized protein</fullName>
    </submittedName>
</protein>
<comment type="caution">
    <text evidence="1">The sequence shown here is derived from an EMBL/GenBank/DDBJ whole genome shotgun (WGS) entry which is preliminary data.</text>
</comment>
<dbReference type="Proteomes" id="UP000031599">
    <property type="component" value="Unassembled WGS sequence"/>
</dbReference>
<dbReference type="EMBL" id="JMCC02000130">
    <property type="protein sequence ID" value="KIG12469.1"/>
    <property type="molecule type" value="Genomic_DNA"/>
</dbReference>
<evidence type="ECO:0000313" key="1">
    <source>
        <dbReference type="EMBL" id="KIG12469.1"/>
    </source>
</evidence>
<accession>A0A0C1Z466</accession>
<proteinExistence type="predicted"/>
<reference evidence="1 2" key="1">
    <citation type="submission" date="2014-12" db="EMBL/GenBank/DDBJ databases">
        <title>Genome assembly of Enhygromyxa salina DSM 15201.</title>
        <authorList>
            <person name="Sharma G."/>
            <person name="Subramanian S."/>
        </authorList>
    </citation>
    <scope>NUCLEOTIDE SEQUENCE [LARGE SCALE GENOMIC DNA]</scope>
    <source>
        <strain evidence="1 2">DSM 15201</strain>
    </source>
</reference>
<sequence length="49" mass="5842">MRVSAPAWLTHRGVGFVTKGTWRWCRPCRWASRSPRLRRRSRAVTQRGF</sequence>
<gene>
    <name evidence="1" type="ORF">DB30_01461</name>
</gene>
<organism evidence="1 2">
    <name type="scientific">Enhygromyxa salina</name>
    <dbReference type="NCBI Taxonomy" id="215803"/>
    <lineage>
        <taxon>Bacteria</taxon>
        <taxon>Pseudomonadati</taxon>
        <taxon>Myxococcota</taxon>
        <taxon>Polyangia</taxon>
        <taxon>Nannocystales</taxon>
        <taxon>Nannocystaceae</taxon>
        <taxon>Enhygromyxa</taxon>
    </lineage>
</organism>
<dbReference type="AlphaFoldDB" id="A0A0C1Z466"/>